<evidence type="ECO:0000256" key="3">
    <source>
        <dbReference type="ARBA" id="ARBA00023140"/>
    </source>
</evidence>
<evidence type="ECO:0000256" key="1">
    <source>
        <dbReference type="ARBA" id="ARBA00005443"/>
    </source>
</evidence>
<dbReference type="GO" id="GO:0005778">
    <property type="term" value="C:peroxisomal membrane"/>
    <property type="evidence" value="ECO:0007669"/>
    <property type="project" value="UniProtKB-SubCell"/>
</dbReference>
<accession>A0AA40ELW6</accession>
<evidence type="ECO:0000256" key="6">
    <source>
        <dbReference type="ARBA" id="ARBA00046271"/>
    </source>
</evidence>
<dbReference type="GO" id="GO:0005102">
    <property type="term" value="F:signaling receptor binding"/>
    <property type="evidence" value="ECO:0007669"/>
    <property type="project" value="TreeGrafter"/>
</dbReference>
<comment type="caution">
    <text evidence="10">The sequence shown here is derived from an EMBL/GenBank/DDBJ whole genome shotgun (WGS) entry which is preliminary data.</text>
</comment>
<dbReference type="PANTHER" id="PTHR23058:SF5">
    <property type="entry name" value="PEROXISOMAL MEMBRANE PROTEIN PEX14"/>
    <property type="match status" value="1"/>
</dbReference>
<proteinExistence type="inferred from homology"/>
<organism evidence="10 11">
    <name type="scientific">Apiosordaria backusii</name>
    <dbReference type="NCBI Taxonomy" id="314023"/>
    <lineage>
        <taxon>Eukaryota</taxon>
        <taxon>Fungi</taxon>
        <taxon>Dikarya</taxon>
        <taxon>Ascomycota</taxon>
        <taxon>Pezizomycotina</taxon>
        <taxon>Sordariomycetes</taxon>
        <taxon>Sordariomycetidae</taxon>
        <taxon>Sordariales</taxon>
        <taxon>Lasiosphaeriaceae</taxon>
        <taxon>Apiosordaria</taxon>
    </lineage>
</organism>
<keyword evidence="7" id="KW-0472">Membrane</keyword>
<dbReference type="Pfam" id="PF04695">
    <property type="entry name" value="Pex14_N"/>
    <property type="match status" value="1"/>
</dbReference>
<keyword evidence="2" id="KW-0811">Translocation</keyword>
<dbReference type="EMBL" id="JAUKTV010000003">
    <property type="protein sequence ID" value="KAK0741747.1"/>
    <property type="molecule type" value="Genomic_DNA"/>
</dbReference>
<comment type="subcellular location">
    <subcellularLocation>
        <location evidence="6 7">Peroxisome membrane</location>
    </subcellularLocation>
</comment>
<feature type="compositionally biased region" description="Basic and acidic residues" evidence="8">
    <location>
        <begin position="26"/>
        <end position="49"/>
    </location>
</feature>
<comment type="function">
    <text evidence="7">Component of the PEX13-PEX14 docking complex, a translocon channel that specifically mediates the import of peroxisomal cargo proteins bound to PEX5 receptor. The PEX13-PEX14 docking complex forms a large import pore which can be opened to a diameter of about 9 nm. Mechanistically, PEX5 receptor along with cargo proteins associates with the PEX14 subunit of the PEX13-PEX14 docking complex in the cytosol, leading to the insertion of the receptor into the organelle membrane with the concomitant translocation of the cargo into the peroxisome matrix.</text>
</comment>
<keyword evidence="3 7" id="KW-0576">Peroxisome</keyword>
<evidence type="ECO:0000313" key="10">
    <source>
        <dbReference type="EMBL" id="KAK0741747.1"/>
    </source>
</evidence>
<gene>
    <name evidence="10" type="ORF">B0T21DRAFT_248890</name>
</gene>
<evidence type="ECO:0000256" key="5">
    <source>
        <dbReference type="ARBA" id="ARBA00029691"/>
    </source>
</evidence>
<feature type="region of interest" description="Disordered" evidence="8">
    <location>
        <begin position="178"/>
        <end position="197"/>
    </location>
</feature>
<dbReference type="InterPro" id="IPR006785">
    <property type="entry name" value="Pex14_N"/>
</dbReference>
<feature type="domain" description="Peroxisome membrane anchor protein Pex14p N-terminal" evidence="9">
    <location>
        <begin position="14"/>
        <end position="59"/>
    </location>
</feature>
<evidence type="ECO:0000256" key="4">
    <source>
        <dbReference type="ARBA" id="ARBA00029502"/>
    </source>
</evidence>
<dbReference type="Proteomes" id="UP001172159">
    <property type="component" value="Unassembled WGS sequence"/>
</dbReference>
<dbReference type="AlphaFoldDB" id="A0AA40ELW6"/>
<evidence type="ECO:0000313" key="11">
    <source>
        <dbReference type="Proteomes" id="UP001172159"/>
    </source>
</evidence>
<evidence type="ECO:0000259" key="9">
    <source>
        <dbReference type="Pfam" id="PF04695"/>
    </source>
</evidence>
<protein>
    <recommendedName>
        <fullName evidence="4 7">Peroxisomal membrane protein PEX14</fullName>
    </recommendedName>
    <alternativeName>
        <fullName evidence="5 7">Peroxin-14</fullName>
    </alternativeName>
</protein>
<keyword evidence="11" id="KW-1185">Reference proteome</keyword>
<dbReference type="Gene3D" id="1.10.10.10">
    <property type="entry name" value="Winged helix-like DNA-binding domain superfamily/Winged helix DNA-binding domain"/>
    <property type="match status" value="1"/>
</dbReference>
<comment type="similarity">
    <text evidence="1 7">Belongs to the peroxin-14 family.</text>
</comment>
<dbReference type="GO" id="GO:0016560">
    <property type="term" value="P:protein import into peroxisome matrix, docking"/>
    <property type="evidence" value="ECO:0007669"/>
    <property type="project" value="UniProtKB-UniRule"/>
</dbReference>
<feature type="non-terminal residue" evidence="10">
    <location>
        <position position="339"/>
    </location>
</feature>
<dbReference type="InterPro" id="IPR036388">
    <property type="entry name" value="WH-like_DNA-bd_sf"/>
</dbReference>
<dbReference type="InterPro" id="IPR025655">
    <property type="entry name" value="PEX14"/>
</dbReference>
<dbReference type="GO" id="GO:1990429">
    <property type="term" value="C:peroxisomal importomer complex"/>
    <property type="evidence" value="ECO:0007669"/>
    <property type="project" value="TreeGrafter"/>
</dbReference>
<feature type="non-terminal residue" evidence="10">
    <location>
        <position position="1"/>
    </location>
</feature>
<keyword evidence="7" id="KW-0813">Transport</keyword>
<feature type="compositionally biased region" description="Basic and acidic residues" evidence="8">
    <location>
        <begin position="185"/>
        <end position="197"/>
    </location>
</feature>
<evidence type="ECO:0000256" key="8">
    <source>
        <dbReference type="SAM" id="MobiDB-lite"/>
    </source>
</evidence>
<feature type="region of interest" description="Disordered" evidence="8">
    <location>
        <begin position="26"/>
        <end position="90"/>
    </location>
</feature>
<dbReference type="PANTHER" id="PTHR23058">
    <property type="entry name" value="PEROXISOMAL MEMBRANE PROTEIN PEX14"/>
    <property type="match status" value="1"/>
</dbReference>
<keyword evidence="7" id="KW-0653">Protein transport</keyword>
<reference evidence="10" key="1">
    <citation type="submission" date="2023-06" db="EMBL/GenBank/DDBJ databases">
        <title>Genome-scale phylogeny and comparative genomics of the fungal order Sordariales.</title>
        <authorList>
            <consortium name="Lawrence Berkeley National Laboratory"/>
            <person name="Hensen N."/>
            <person name="Bonometti L."/>
            <person name="Westerberg I."/>
            <person name="Brannstrom I.O."/>
            <person name="Guillou S."/>
            <person name="Cros-Aarteil S."/>
            <person name="Calhoun S."/>
            <person name="Haridas S."/>
            <person name="Kuo A."/>
            <person name="Mondo S."/>
            <person name="Pangilinan J."/>
            <person name="Riley R."/>
            <person name="Labutti K."/>
            <person name="Andreopoulos B."/>
            <person name="Lipzen A."/>
            <person name="Chen C."/>
            <person name="Yanf M."/>
            <person name="Daum C."/>
            <person name="Ng V."/>
            <person name="Clum A."/>
            <person name="Steindorff A."/>
            <person name="Ohm R."/>
            <person name="Martin F."/>
            <person name="Silar P."/>
            <person name="Natvig D."/>
            <person name="Lalanne C."/>
            <person name="Gautier V."/>
            <person name="Ament-Velasquez S.L."/>
            <person name="Kruys A."/>
            <person name="Hutchinson M.I."/>
            <person name="Powell A.J."/>
            <person name="Barry K."/>
            <person name="Miller A.N."/>
            <person name="Grigoriev I.V."/>
            <person name="Debuchy R."/>
            <person name="Gladieux P."/>
            <person name="Thoren M.H."/>
            <person name="Johannesson H."/>
        </authorList>
    </citation>
    <scope>NUCLEOTIDE SEQUENCE</scope>
    <source>
        <strain evidence="10">CBS 540.89</strain>
    </source>
</reference>
<sequence>AEPKLESKPEPENTREATIEQARKFLKDSETQKATPEQRTEFLKSKGLSDSDIQDLLKEVVTQDAPPHTYPSPHQEPSEPPLSASSILKKEDRPPIITYPEFLTKPTRPPPLVTPNRFLNTVYAFAGLSTLVYGTSKFVLEPMVTSLTESRISLASTAKDNLSKLVSKLEETVSEIPVYQSSTKETPRPSLDAESHYDDPTELFHRDIGIQTDSPRPASPIISTPLFPGNNNNTIESATAYQSRRLGSLVSGLKQVNEGLVSQTEGYADVKTVLEVLRDDLDGLATQSSHDFYGGGVGGGGYSMYGSRQEPDDEIKRAKENIRRVKGVLLSTRNFPGAA</sequence>
<evidence type="ECO:0000256" key="7">
    <source>
        <dbReference type="RuleBase" id="RU367032"/>
    </source>
</evidence>
<name>A0AA40ELW6_9PEZI</name>
<evidence type="ECO:0000256" key="2">
    <source>
        <dbReference type="ARBA" id="ARBA00023010"/>
    </source>
</evidence>